<evidence type="ECO:0000313" key="4">
    <source>
        <dbReference type="Proteomes" id="UP000237000"/>
    </source>
</evidence>
<evidence type="ECO:0000313" key="3">
    <source>
        <dbReference type="EMBL" id="PON60421.1"/>
    </source>
</evidence>
<evidence type="ECO:0000256" key="1">
    <source>
        <dbReference type="SAM" id="MobiDB-lite"/>
    </source>
</evidence>
<sequence>MPCKSTTMLLDFVSSPSIFTHSLEPNLSNLLPWWPRSLLLSLPLSLKPLLSLQPHLKPLSVSAQKPSQNPSPLSSKFQNSRPSTAHKHRHISCHAHVVLVVVSCLCSCRVMLMVVLVLVPDSYH</sequence>
<dbReference type="AlphaFoldDB" id="A0A2P5CH98"/>
<protein>
    <recommendedName>
        <fullName evidence="5">Transmembrane protein</fullName>
    </recommendedName>
</protein>
<proteinExistence type="predicted"/>
<organism evidence="3 4">
    <name type="scientific">Trema orientale</name>
    <name type="common">Charcoal tree</name>
    <name type="synonym">Celtis orientalis</name>
    <dbReference type="NCBI Taxonomy" id="63057"/>
    <lineage>
        <taxon>Eukaryota</taxon>
        <taxon>Viridiplantae</taxon>
        <taxon>Streptophyta</taxon>
        <taxon>Embryophyta</taxon>
        <taxon>Tracheophyta</taxon>
        <taxon>Spermatophyta</taxon>
        <taxon>Magnoliopsida</taxon>
        <taxon>eudicotyledons</taxon>
        <taxon>Gunneridae</taxon>
        <taxon>Pentapetalae</taxon>
        <taxon>rosids</taxon>
        <taxon>fabids</taxon>
        <taxon>Rosales</taxon>
        <taxon>Cannabaceae</taxon>
        <taxon>Trema</taxon>
    </lineage>
</organism>
<dbReference type="EMBL" id="JXTC01000365">
    <property type="protein sequence ID" value="PON60421.1"/>
    <property type="molecule type" value="Genomic_DNA"/>
</dbReference>
<keyword evidence="4" id="KW-1185">Reference proteome</keyword>
<feature type="transmembrane region" description="Helical" evidence="2">
    <location>
        <begin position="97"/>
        <end position="119"/>
    </location>
</feature>
<reference evidence="4" key="1">
    <citation type="submission" date="2016-06" db="EMBL/GenBank/DDBJ databases">
        <title>Parallel loss of symbiosis genes in relatives of nitrogen-fixing non-legume Parasponia.</title>
        <authorList>
            <person name="Van Velzen R."/>
            <person name="Holmer R."/>
            <person name="Bu F."/>
            <person name="Rutten L."/>
            <person name="Van Zeijl A."/>
            <person name="Liu W."/>
            <person name="Santuari L."/>
            <person name="Cao Q."/>
            <person name="Sharma T."/>
            <person name="Shen D."/>
            <person name="Roswanjaya Y."/>
            <person name="Wardhani T."/>
            <person name="Kalhor M.S."/>
            <person name="Jansen J."/>
            <person name="Van den Hoogen J."/>
            <person name="Gungor B."/>
            <person name="Hartog M."/>
            <person name="Hontelez J."/>
            <person name="Verver J."/>
            <person name="Yang W.-C."/>
            <person name="Schijlen E."/>
            <person name="Repin R."/>
            <person name="Schilthuizen M."/>
            <person name="Schranz E."/>
            <person name="Heidstra R."/>
            <person name="Miyata K."/>
            <person name="Fedorova E."/>
            <person name="Kohlen W."/>
            <person name="Bisseling T."/>
            <person name="Smit S."/>
            <person name="Geurts R."/>
        </authorList>
    </citation>
    <scope>NUCLEOTIDE SEQUENCE [LARGE SCALE GENOMIC DNA]</scope>
    <source>
        <strain evidence="4">cv. RG33-2</strain>
    </source>
</reference>
<feature type="non-terminal residue" evidence="3">
    <location>
        <position position="124"/>
    </location>
</feature>
<keyword evidence="2" id="KW-1133">Transmembrane helix</keyword>
<keyword evidence="2" id="KW-0812">Transmembrane</keyword>
<keyword evidence="2" id="KW-0472">Membrane</keyword>
<name>A0A2P5CH98_TREOI</name>
<comment type="caution">
    <text evidence="3">The sequence shown here is derived from an EMBL/GenBank/DDBJ whole genome shotgun (WGS) entry which is preliminary data.</text>
</comment>
<feature type="region of interest" description="Disordered" evidence="1">
    <location>
        <begin position="61"/>
        <end position="81"/>
    </location>
</feature>
<gene>
    <name evidence="3" type="ORF">TorRG33x02_284790</name>
</gene>
<evidence type="ECO:0000256" key="2">
    <source>
        <dbReference type="SAM" id="Phobius"/>
    </source>
</evidence>
<evidence type="ECO:0008006" key="5">
    <source>
        <dbReference type="Google" id="ProtNLM"/>
    </source>
</evidence>
<dbReference type="Proteomes" id="UP000237000">
    <property type="component" value="Unassembled WGS sequence"/>
</dbReference>
<accession>A0A2P5CH98</accession>
<dbReference type="InParanoid" id="A0A2P5CH98"/>